<dbReference type="InterPro" id="IPR001586">
    <property type="entry name" value="Beta-lactam_class-C_AS"/>
</dbReference>
<dbReference type="Gene3D" id="3.40.710.10">
    <property type="entry name" value="DD-peptidase/beta-lactamase superfamily"/>
    <property type="match status" value="1"/>
</dbReference>
<dbReference type="EC" id="3.5.2.6" evidence="5"/>
<dbReference type="EMBL" id="FTNY01000002">
    <property type="protein sequence ID" value="SIS33687.1"/>
    <property type="molecule type" value="Genomic_DNA"/>
</dbReference>
<dbReference type="GO" id="GO:0017001">
    <property type="term" value="P:antibiotic catabolic process"/>
    <property type="evidence" value="ECO:0007669"/>
    <property type="project" value="InterPro"/>
</dbReference>
<reference evidence="8" key="1">
    <citation type="submission" date="2017-01" db="EMBL/GenBank/DDBJ databases">
        <authorList>
            <person name="Varghese N."/>
            <person name="Submissions S."/>
        </authorList>
    </citation>
    <scope>NUCLEOTIDE SEQUENCE [LARGE SCALE GENOMIC DNA]</scope>
    <source>
        <strain evidence="8">DSM 17126</strain>
    </source>
</reference>
<feature type="domain" description="Beta-lactamase-related" evidence="6">
    <location>
        <begin position="32"/>
        <end position="355"/>
    </location>
</feature>
<accession>A0A1N7I9F9</accession>
<gene>
    <name evidence="7" type="ORF">SAMN05421639_102711</name>
</gene>
<sequence length="374" mass="42259">MKKNILFTVSLLSVFCLGQKAVNENSNLPSVVDHAVQRMVEKPVINAVSIGIVYQGKEYIGHYGELEKGKSNTPDNQTLYEIGSLSKTLTGTLVAKAVLDKKLKLDDPVQKYLSEDYPNLAFNGHPLRIKDLVTHTSGLPKMLPLEVNPILNDFTNEKTPENVNRVLKNYKQKDFLRNLHTVKIDTIPGHQFSYSNAGIELLGAVLEKVYHKNFEALLKEYLTEHLQMKHTTINLSKKEEASLAVGYHCDYNTITPQFTALPWGSSGNVKTTLPDMIEYIRYQLKRNAEITESHQPLVKVDDSFTSGYAWRVMTDEKLGTFYKHHGGVFRAQCFIYIIPKYDLGVFIITNQSGINTAKDMQGVLDEIFEKTSVL</sequence>
<proteinExistence type="inferred from homology"/>
<dbReference type="PANTHER" id="PTHR46825:SF9">
    <property type="entry name" value="BETA-LACTAMASE-RELATED DOMAIN-CONTAINING PROTEIN"/>
    <property type="match status" value="1"/>
</dbReference>
<dbReference type="RefSeq" id="WP_076506508.1">
    <property type="nucleotide sequence ID" value="NZ_FTNY01000002.1"/>
</dbReference>
<dbReference type="Pfam" id="PF00144">
    <property type="entry name" value="Beta-lactamase"/>
    <property type="match status" value="1"/>
</dbReference>
<dbReference type="PROSITE" id="PS00336">
    <property type="entry name" value="BETA_LACTAMASE_C"/>
    <property type="match status" value="1"/>
</dbReference>
<protein>
    <recommendedName>
        <fullName evidence="5">Beta-lactamase</fullName>
        <ecNumber evidence="5">3.5.2.6</ecNumber>
    </recommendedName>
</protein>
<dbReference type="OrthoDB" id="9793489at2"/>
<evidence type="ECO:0000256" key="4">
    <source>
        <dbReference type="ARBA" id="ARBA00023251"/>
    </source>
</evidence>
<evidence type="ECO:0000256" key="2">
    <source>
        <dbReference type="ARBA" id="ARBA00007840"/>
    </source>
</evidence>
<dbReference type="Proteomes" id="UP000186373">
    <property type="component" value="Unassembled WGS sequence"/>
</dbReference>
<evidence type="ECO:0000313" key="8">
    <source>
        <dbReference type="Proteomes" id="UP000186373"/>
    </source>
</evidence>
<comment type="catalytic activity">
    <reaction evidence="1 5">
        <text>a beta-lactam + H2O = a substituted beta-amino acid</text>
        <dbReference type="Rhea" id="RHEA:20401"/>
        <dbReference type="ChEBI" id="CHEBI:15377"/>
        <dbReference type="ChEBI" id="CHEBI:35627"/>
        <dbReference type="ChEBI" id="CHEBI:140347"/>
        <dbReference type="EC" id="3.5.2.6"/>
    </reaction>
</comment>
<dbReference type="PANTHER" id="PTHR46825">
    <property type="entry name" value="D-ALANYL-D-ALANINE-CARBOXYPEPTIDASE/ENDOPEPTIDASE AMPH"/>
    <property type="match status" value="1"/>
</dbReference>
<evidence type="ECO:0000259" key="6">
    <source>
        <dbReference type="Pfam" id="PF00144"/>
    </source>
</evidence>
<dbReference type="GO" id="GO:0030288">
    <property type="term" value="C:outer membrane-bounded periplasmic space"/>
    <property type="evidence" value="ECO:0007669"/>
    <property type="project" value="InterPro"/>
</dbReference>
<dbReference type="AlphaFoldDB" id="A0A1N7I9F9"/>
<keyword evidence="4 5" id="KW-0046">Antibiotic resistance</keyword>
<evidence type="ECO:0000313" key="7">
    <source>
        <dbReference type="EMBL" id="SIS33687.1"/>
    </source>
</evidence>
<evidence type="ECO:0000256" key="3">
    <source>
        <dbReference type="ARBA" id="ARBA00022801"/>
    </source>
</evidence>
<evidence type="ECO:0000256" key="1">
    <source>
        <dbReference type="ARBA" id="ARBA00001526"/>
    </source>
</evidence>
<comment type="similarity">
    <text evidence="2 5">Belongs to the class-C beta-lactamase family.</text>
</comment>
<name>A0A1N7I9F9_9FLAO</name>
<dbReference type="InterPro" id="IPR050491">
    <property type="entry name" value="AmpC-like"/>
</dbReference>
<dbReference type="GO" id="GO:0008800">
    <property type="term" value="F:beta-lactamase activity"/>
    <property type="evidence" value="ECO:0007669"/>
    <property type="project" value="UniProtKB-UniRule"/>
</dbReference>
<dbReference type="InterPro" id="IPR001466">
    <property type="entry name" value="Beta-lactam-related"/>
</dbReference>
<dbReference type="InterPro" id="IPR012338">
    <property type="entry name" value="Beta-lactam/transpept-like"/>
</dbReference>
<dbReference type="SUPFAM" id="SSF56601">
    <property type="entry name" value="beta-lactamase/transpeptidase-like"/>
    <property type="match status" value="1"/>
</dbReference>
<keyword evidence="8" id="KW-1185">Reference proteome</keyword>
<keyword evidence="3 5" id="KW-0378">Hydrolase</keyword>
<evidence type="ECO:0000256" key="5">
    <source>
        <dbReference type="RuleBase" id="RU361140"/>
    </source>
</evidence>
<organism evidence="7 8">
    <name type="scientific">Chryseobacterium shigense</name>
    <dbReference type="NCBI Taxonomy" id="297244"/>
    <lineage>
        <taxon>Bacteria</taxon>
        <taxon>Pseudomonadati</taxon>
        <taxon>Bacteroidota</taxon>
        <taxon>Flavobacteriia</taxon>
        <taxon>Flavobacteriales</taxon>
        <taxon>Weeksellaceae</taxon>
        <taxon>Chryseobacterium group</taxon>
        <taxon>Chryseobacterium</taxon>
    </lineage>
</organism>
<dbReference type="GO" id="GO:0046677">
    <property type="term" value="P:response to antibiotic"/>
    <property type="evidence" value="ECO:0007669"/>
    <property type="project" value="UniProtKB-UniRule"/>
</dbReference>